<dbReference type="InterPro" id="IPR012340">
    <property type="entry name" value="NA-bd_OB-fold"/>
</dbReference>
<evidence type="ECO:0000313" key="3">
    <source>
        <dbReference type="EMBL" id="CAG4645999.1"/>
    </source>
</evidence>
<reference evidence="3" key="1">
    <citation type="submission" date="2021-04" db="EMBL/GenBank/DDBJ databases">
        <authorList>
            <person name="Cornetti L."/>
        </authorList>
    </citation>
    <scope>NUCLEOTIDE SEQUENCE</scope>
</reference>
<protein>
    <submittedName>
        <fullName evidence="3">EOG090X0O5J</fullName>
    </submittedName>
</protein>
<proteinExistence type="predicted"/>
<dbReference type="SUPFAM" id="SSF50249">
    <property type="entry name" value="Nucleic acid-binding proteins"/>
    <property type="match status" value="1"/>
</dbReference>
<evidence type="ECO:0000256" key="1">
    <source>
        <dbReference type="ARBA" id="ARBA00023125"/>
    </source>
</evidence>
<name>A0A9N6WZM9_9CRUS</name>
<dbReference type="NCBIfam" id="TIGR00621">
    <property type="entry name" value="ssb"/>
    <property type="match status" value="1"/>
</dbReference>
<dbReference type="GO" id="GO:0006264">
    <property type="term" value="P:mitochondrial DNA replication"/>
    <property type="evidence" value="ECO:0007669"/>
    <property type="project" value="TreeGrafter"/>
</dbReference>
<sequence>MLRNIVKQAFGSKFNHGFSVNTAKTVGVRCFSDIVVDDVTDPNENIKEKCLNEVTLLGRVGATPQRRGSEESSVVTFSLATNVSYSQDGKTVYKPDWHNICIFKPKLQELVVSYITKGHRVLVKGRLIYSEIKDEEGRVRQTSRILADQVISFK</sequence>
<dbReference type="EMBL" id="OC989344">
    <property type="protein sequence ID" value="CAG4645999.1"/>
    <property type="molecule type" value="Genomic_DNA"/>
</dbReference>
<keyword evidence="1 2" id="KW-0238">DNA-binding</keyword>
<organism evidence="3">
    <name type="scientific">Lynceus sp. MCZ IZ 141354</name>
    <dbReference type="NCBI Taxonomy" id="1930659"/>
    <lineage>
        <taxon>Eukaryota</taxon>
        <taxon>Metazoa</taxon>
        <taxon>Ecdysozoa</taxon>
        <taxon>Arthropoda</taxon>
        <taxon>Crustacea</taxon>
        <taxon>Branchiopoda</taxon>
        <taxon>Diplostraca</taxon>
        <taxon>Laevicaudata</taxon>
        <taxon>Lynceidae</taxon>
        <taxon>Lynceus</taxon>
    </lineage>
</organism>
<dbReference type="InterPro" id="IPR011344">
    <property type="entry name" value="ssDNA-bd"/>
</dbReference>
<dbReference type="PANTHER" id="PTHR10302">
    <property type="entry name" value="SINGLE-STRANDED DNA-BINDING PROTEIN"/>
    <property type="match status" value="1"/>
</dbReference>
<dbReference type="Pfam" id="PF00436">
    <property type="entry name" value="SSB"/>
    <property type="match status" value="1"/>
</dbReference>
<gene>
    <name evidence="3" type="primary">EOG090X0O5J</name>
</gene>
<dbReference type="GO" id="GO:0042645">
    <property type="term" value="C:mitochondrial nucleoid"/>
    <property type="evidence" value="ECO:0007669"/>
    <property type="project" value="TreeGrafter"/>
</dbReference>
<accession>A0A9N6WZM9</accession>
<dbReference type="GO" id="GO:0003697">
    <property type="term" value="F:single-stranded DNA binding"/>
    <property type="evidence" value="ECO:0007669"/>
    <property type="project" value="InterPro"/>
</dbReference>
<dbReference type="PROSITE" id="PS50935">
    <property type="entry name" value="SSB"/>
    <property type="match status" value="1"/>
</dbReference>
<dbReference type="CDD" id="cd04496">
    <property type="entry name" value="SSB_OBF"/>
    <property type="match status" value="1"/>
</dbReference>
<dbReference type="AlphaFoldDB" id="A0A9N6WZM9"/>
<dbReference type="PANTHER" id="PTHR10302:SF0">
    <property type="entry name" value="SINGLE-STRANDED DNA-BINDING PROTEIN, MITOCHONDRIAL"/>
    <property type="match status" value="1"/>
</dbReference>
<dbReference type="InterPro" id="IPR000424">
    <property type="entry name" value="Primosome_PriB/ssb"/>
</dbReference>
<evidence type="ECO:0000256" key="2">
    <source>
        <dbReference type="PROSITE-ProRule" id="PRU00252"/>
    </source>
</evidence>
<dbReference type="Gene3D" id="2.40.50.140">
    <property type="entry name" value="Nucleic acid-binding proteins"/>
    <property type="match status" value="1"/>
</dbReference>